<dbReference type="InterPro" id="IPR040603">
    <property type="entry name" value="FAN1_SAP_bact"/>
</dbReference>
<dbReference type="GO" id="GO:0003676">
    <property type="term" value="F:nucleic acid binding"/>
    <property type="evidence" value="ECO:0007669"/>
    <property type="project" value="InterPro"/>
</dbReference>
<dbReference type="GO" id="GO:0004528">
    <property type="term" value="F:phosphodiesterase I activity"/>
    <property type="evidence" value="ECO:0007669"/>
    <property type="project" value="UniProtKB-EC"/>
</dbReference>
<dbReference type="Pfam" id="PF21315">
    <property type="entry name" value="FAN1_HTH"/>
    <property type="match status" value="1"/>
</dbReference>
<evidence type="ECO:0000256" key="2">
    <source>
        <dbReference type="ARBA" id="ARBA00001936"/>
    </source>
</evidence>
<dbReference type="AlphaFoldDB" id="A0A2A7SGD5"/>
<comment type="similarity">
    <text evidence="4">Belongs to the FAN1 family.</text>
</comment>
<comment type="cofactor">
    <cofactor evidence="2">
        <name>Mn(2+)</name>
        <dbReference type="ChEBI" id="CHEBI:29035"/>
    </cofactor>
</comment>
<gene>
    <name evidence="12" type="ORF">CRM94_10265</name>
</gene>
<proteinExistence type="inferred from homology"/>
<name>A0A2A7SGD5_BURGA</name>
<dbReference type="RefSeq" id="WP_098152306.1">
    <property type="nucleotide sequence ID" value="NZ_CADEQK010000022.1"/>
</dbReference>
<reference evidence="13" key="1">
    <citation type="submission" date="2017-09" db="EMBL/GenBank/DDBJ databases">
        <title>FDA dAtabase for Regulatory Grade micrObial Sequences (FDA-ARGOS): Supporting development and validation of Infectious Disease Dx tests.</title>
        <authorList>
            <person name="Minogue T."/>
            <person name="Wolcott M."/>
            <person name="Wasieloski L."/>
            <person name="Aguilar W."/>
            <person name="Moore D."/>
            <person name="Tallon L."/>
            <person name="Sadzewicz L."/>
            <person name="Ott S."/>
            <person name="Zhao X."/>
            <person name="Nagaraj S."/>
            <person name="Vavikolanu K."/>
            <person name="Aluvathingal J."/>
            <person name="Nadendla S."/>
            <person name="Sichtig H."/>
        </authorList>
    </citation>
    <scope>NUCLEOTIDE SEQUENCE [LARGE SCALE GENOMIC DNA]</scope>
    <source>
        <strain evidence="13">FDAARGOS_390</strain>
    </source>
</reference>
<keyword evidence="6" id="KW-0540">Nuclease</keyword>
<dbReference type="EMBL" id="PDDY01000001">
    <property type="protein sequence ID" value="PEH42503.1"/>
    <property type="molecule type" value="Genomic_DNA"/>
</dbReference>
<evidence type="ECO:0000256" key="4">
    <source>
        <dbReference type="ARBA" id="ARBA00005533"/>
    </source>
</evidence>
<evidence type="ECO:0000256" key="5">
    <source>
        <dbReference type="ARBA" id="ARBA00012029"/>
    </source>
</evidence>
<dbReference type="PANTHER" id="PTHR15749">
    <property type="entry name" value="FANCONI-ASSOCIATED NUCLEASE 1"/>
    <property type="match status" value="1"/>
</dbReference>
<evidence type="ECO:0000256" key="9">
    <source>
        <dbReference type="ARBA" id="ARBA00022842"/>
    </source>
</evidence>
<evidence type="ECO:0000256" key="1">
    <source>
        <dbReference type="ARBA" id="ARBA00000983"/>
    </source>
</evidence>
<evidence type="ECO:0000259" key="11">
    <source>
        <dbReference type="SMART" id="SM00990"/>
    </source>
</evidence>
<evidence type="ECO:0000256" key="8">
    <source>
        <dbReference type="ARBA" id="ARBA00022801"/>
    </source>
</evidence>
<keyword evidence="9" id="KW-0460">Magnesium</keyword>
<comment type="catalytic activity">
    <reaction evidence="1">
        <text>Hydrolytically removes 5'-nucleotides successively from the 3'-hydroxy termini of 3'-hydroxy-terminated oligonucleotides.</text>
        <dbReference type="EC" id="3.1.4.1"/>
    </reaction>
</comment>
<dbReference type="SMART" id="SM00990">
    <property type="entry name" value="VRR_NUC"/>
    <property type="match status" value="1"/>
</dbReference>
<dbReference type="InterPro" id="IPR033315">
    <property type="entry name" value="Fan1-like"/>
</dbReference>
<dbReference type="InterPro" id="IPR014883">
    <property type="entry name" value="VRR_NUC"/>
</dbReference>
<protein>
    <recommendedName>
        <fullName evidence="5">phosphodiesterase I</fullName>
        <ecNumber evidence="5">3.1.4.1</ecNumber>
    </recommendedName>
</protein>
<dbReference type="Proteomes" id="UP000220629">
    <property type="component" value="Unassembled WGS sequence"/>
</dbReference>
<comment type="cofactor">
    <cofactor evidence="3">
        <name>Mg(2+)</name>
        <dbReference type="ChEBI" id="CHEBI:18420"/>
    </cofactor>
</comment>
<keyword evidence="10" id="KW-0464">Manganese</keyword>
<evidence type="ECO:0000313" key="12">
    <source>
        <dbReference type="EMBL" id="PEH42503.1"/>
    </source>
</evidence>
<dbReference type="Pfam" id="PF18081">
    <property type="entry name" value="FANC_SAP"/>
    <property type="match status" value="1"/>
</dbReference>
<dbReference type="Pfam" id="PF08774">
    <property type="entry name" value="VRR_NUC"/>
    <property type="match status" value="1"/>
</dbReference>
<dbReference type="EC" id="3.1.4.1" evidence="5"/>
<dbReference type="InterPro" id="IPR011856">
    <property type="entry name" value="tRNA_endonuc-like_dom_sf"/>
</dbReference>
<keyword evidence="8" id="KW-0378">Hydrolase</keyword>
<keyword evidence="7" id="KW-0479">Metal-binding</keyword>
<comment type="caution">
    <text evidence="12">The sequence shown here is derived from an EMBL/GenBank/DDBJ whole genome shotgun (WGS) entry which is preliminary data.</text>
</comment>
<evidence type="ECO:0000256" key="6">
    <source>
        <dbReference type="ARBA" id="ARBA00022722"/>
    </source>
</evidence>
<evidence type="ECO:0000256" key="3">
    <source>
        <dbReference type="ARBA" id="ARBA00001946"/>
    </source>
</evidence>
<accession>A0A2A7SGD5</accession>
<evidence type="ECO:0000256" key="10">
    <source>
        <dbReference type="ARBA" id="ARBA00023211"/>
    </source>
</evidence>
<evidence type="ECO:0000256" key="7">
    <source>
        <dbReference type="ARBA" id="ARBA00022723"/>
    </source>
</evidence>
<dbReference type="InterPro" id="IPR049125">
    <property type="entry name" value="FAN1-like_WH"/>
</dbReference>
<feature type="domain" description="VRR-NUC" evidence="11">
    <location>
        <begin position="434"/>
        <end position="548"/>
    </location>
</feature>
<dbReference type="Gene3D" id="3.40.1350.10">
    <property type="match status" value="1"/>
</dbReference>
<dbReference type="PANTHER" id="PTHR15749:SF4">
    <property type="entry name" value="FANCONI-ASSOCIATED NUCLEASE 1"/>
    <property type="match status" value="1"/>
</dbReference>
<sequence>MSSAVASPPPYAFYYLDNFERALGWLAERYDDLFDIAERAFLRDFAALPRPSRALLVRMLMRSGPYFRQSKLNYQEIGATAAAAEPLVTLGWLDAAPPLTLDGVFALATRPELAQRFAAPRGARKGDWLESLREQHQAEQPFEAWLPATGDRVFEVRIDALCDRLRLMFFGNLHQDWSEFVLADLGVFQYETVAFEPSSRAFQQRADVDVYLALFLCREALGAWPEDRPHDELTRHVNAIDCAQAWLATRRAKLLHQIGNACERREDWAGALDAYGASAWPGSRHRRVRVLERCGRDAEALALAEAAAAGPENEEERQRIARMLPRLLRRAGRPVVRLAALAPAARETLVLAIPQVPHSVETAVGAHLSGAGAVVHYVENTLINSLFGLLCWDAVFAAVPGAFFHPFQRGPADLHAPDFRARRAAGFEACLAELESGAYRDTILRRYREKAGLQSPFVFWGALDDGLLALALDCIDARHLRRCFERLLDDPRGNRSGLPDLIRFWPAERRYELIEVKGPGDRLQDNQIRWLDYCVAHGVPVRVIDVEWADADVDAETEPGA</sequence>
<evidence type="ECO:0000313" key="13">
    <source>
        <dbReference type="Proteomes" id="UP000220629"/>
    </source>
</evidence>
<organism evidence="12 13">
    <name type="scientific">Burkholderia gladioli</name>
    <name type="common">Pseudomonas marginata</name>
    <name type="synonym">Phytomonas marginata</name>
    <dbReference type="NCBI Taxonomy" id="28095"/>
    <lineage>
        <taxon>Bacteria</taxon>
        <taxon>Pseudomonadati</taxon>
        <taxon>Pseudomonadota</taxon>
        <taxon>Betaproteobacteria</taxon>
        <taxon>Burkholderiales</taxon>
        <taxon>Burkholderiaceae</taxon>
        <taxon>Burkholderia</taxon>
    </lineage>
</organism>
<dbReference type="GO" id="GO:0036297">
    <property type="term" value="P:interstrand cross-link repair"/>
    <property type="evidence" value="ECO:0007669"/>
    <property type="project" value="InterPro"/>
</dbReference>
<dbReference type="GO" id="GO:0046872">
    <property type="term" value="F:metal ion binding"/>
    <property type="evidence" value="ECO:0007669"/>
    <property type="project" value="UniProtKB-KW"/>
</dbReference>